<dbReference type="InterPro" id="IPR036388">
    <property type="entry name" value="WH-like_DNA-bd_sf"/>
</dbReference>
<dbReference type="PROSITE" id="PS01117">
    <property type="entry name" value="HTH_MARR_1"/>
    <property type="match status" value="1"/>
</dbReference>
<gene>
    <name evidence="5" type="ORF">CD33_19945</name>
</gene>
<dbReference type="InterPro" id="IPR011991">
    <property type="entry name" value="ArsR-like_HTH"/>
</dbReference>
<dbReference type="Pfam" id="PF01047">
    <property type="entry name" value="MarR"/>
    <property type="match status" value="1"/>
</dbReference>
<dbReference type="CDD" id="cd00090">
    <property type="entry name" value="HTH_ARSR"/>
    <property type="match status" value="1"/>
</dbReference>
<accession>A0A0A3HVC3</accession>
<dbReference type="InterPro" id="IPR039422">
    <property type="entry name" value="MarR/SlyA-like"/>
</dbReference>
<dbReference type="Gene3D" id="1.10.10.10">
    <property type="entry name" value="Winged helix-like DNA-binding domain superfamily/Winged helix DNA-binding domain"/>
    <property type="match status" value="1"/>
</dbReference>
<dbReference type="eggNOG" id="COG1846">
    <property type="taxonomic scope" value="Bacteria"/>
</dbReference>
<dbReference type="GO" id="GO:0003700">
    <property type="term" value="F:DNA-binding transcription factor activity"/>
    <property type="evidence" value="ECO:0007669"/>
    <property type="project" value="InterPro"/>
</dbReference>
<dbReference type="PANTHER" id="PTHR33164:SF89">
    <property type="entry name" value="MARR FAMILY REGULATORY PROTEIN"/>
    <property type="match status" value="1"/>
</dbReference>
<organism evidence="5 6">
    <name type="scientific">Ureibacillus sinduriensis BLB-1 = JCM 15800</name>
    <dbReference type="NCBI Taxonomy" id="1384057"/>
    <lineage>
        <taxon>Bacteria</taxon>
        <taxon>Bacillati</taxon>
        <taxon>Bacillota</taxon>
        <taxon>Bacilli</taxon>
        <taxon>Bacillales</taxon>
        <taxon>Caryophanaceae</taxon>
        <taxon>Ureibacillus</taxon>
    </lineage>
</organism>
<dbReference type="EMBL" id="JPVO01000055">
    <property type="protein sequence ID" value="KGR74253.1"/>
    <property type="molecule type" value="Genomic_DNA"/>
</dbReference>
<keyword evidence="3" id="KW-0804">Transcription</keyword>
<evidence type="ECO:0000313" key="5">
    <source>
        <dbReference type="EMBL" id="KGR74253.1"/>
    </source>
</evidence>
<evidence type="ECO:0000313" key="6">
    <source>
        <dbReference type="Proteomes" id="UP000030408"/>
    </source>
</evidence>
<dbReference type="InterPro" id="IPR023187">
    <property type="entry name" value="Tscrpt_reg_MarR-type_CS"/>
</dbReference>
<keyword evidence="6" id="KW-1185">Reference proteome</keyword>
<dbReference type="STRING" id="1384057.CD33_19945"/>
<dbReference type="SUPFAM" id="SSF46785">
    <property type="entry name" value="Winged helix' DNA-binding domain"/>
    <property type="match status" value="1"/>
</dbReference>
<evidence type="ECO:0000259" key="4">
    <source>
        <dbReference type="PROSITE" id="PS50995"/>
    </source>
</evidence>
<name>A0A0A3HVC3_9BACL</name>
<dbReference type="InterPro" id="IPR036390">
    <property type="entry name" value="WH_DNA-bd_sf"/>
</dbReference>
<feature type="domain" description="HTH marR-type" evidence="4">
    <location>
        <begin position="1"/>
        <end position="127"/>
    </location>
</feature>
<dbReference type="OrthoDB" id="2376601at2"/>
<dbReference type="PROSITE" id="PS50995">
    <property type="entry name" value="HTH_MARR_2"/>
    <property type="match status" value="1"/>
</dbReference>
<dbReference type="SMART" id="SM00347">
    <property type="entry name" value="HTH_MARR"/>
    <property type="match status" value="1"/>
</dbReference>
<evidence type="ECO:0000256" key="1">
    <source>
        <dbReference type="ARBA" id="ARBA00023015"/>
    </source>
</evidence>
<comment type="caution">
    <text evidence="5">The sequence shown here is derived from an EMBL/GenBank/DDBJ whole genome shotgun (WGS) entry which is preliminary data.</text>
</comment>
<evidence type="ECO:0000256" key="3">
    <source>
        <dbReference type="ARBA" id="ARBA00023163"/>
    </source>
</evidence>
<reference evidence="5 6" key="1">
    <citation type="submission" date="2014-02" db="EMBL/GenBank/DDBJ databases">
        <title>Draft genome sequence of Lysinibacillus sinduriensis JCM 15800.</title>
        <authorList>
            <person name="Zhang F."/>
            <person name="Wang G."/>
            <person name="Zhang L."/>
        </authorList>
    </citation>
    <scope>NUCLEOTIDE SEQUENCE [LARGE SCALE GENOMIC DNA]</scope>
    <source>
        <strain evidence="5 6">JCM 15800</strain>
    </source>
</reference>
<dbReference type="GO" id="GO:0003677">
    <property type="term" value="F:DNA binding"/>
    <property type="evidence" value="ECO:0007669"/>
    <property type="project" value="UniProtKB-KW"/>
</dbReference>
<dbReference type="RefSeq" id="WP_036203927.1">
    <property type="nucleotide sequence ID" value="NZ_AVCY01000001.1"/>
</dbReference>
<dbReference type="AlphaFoldDB" id="A0A0A3HVC3"/>
<dbReference type="InterPro" id="IPR000835">
    <property type="entry name" value="HTH_MarR-typ"/>
</dbReference>
<protein>
    <submittedName>
        <fullName evidence="5">MarR family transcriptional regulator</fullName>
    </submittedName>
</protein>
<dbReference type="GO" id="GO:0006950">
    <property type="term" value="P:response to stress"/>
    <property type="evidence" value="ECO:0007669"/>
    <property type="project" value="TreeGrafter"/>
</dbReference>
<proteinExistence type="predicted"/>
<keyword evidence="1" id="KW-0805">Transcription regulation</keyword>
<sequence>MELNNYFTDIYYYLHPTHEQTISHQSIRILQMIQKEQEVTVRFVSDALNISHNTASEHVKKLVKNGWIIKKRCNVDQRKVILELSSNGLLIVKQNTELDELKLQAALNKLSETEKKQVMDAFRLLSGAAK</sequence>
<dbReference type="PANTHER" id="PTHR33164">
    <property type="entry name" value="TRANSCRIPTIONAL REGULATOR, MARR FAMILY"/>
    <property type="match status" value="1"/>
</dbReference>
<evidence type="ECO:0000256" key="2">
    <source>
        <dbReference type="ARBA" id="ARBA00023125"/>
    </source>
</evidence>
<dbReference type="Proteomes" id="UP000030408">
    <property type="component" value="Unassembled WGS sequence"/>
</dbReference>
<keyword evidence="2" id="KW-0238">DNA-binding</keyword>